<dbReference type="OrthoDB" id="1931120at2"/>
<keyword evidence="8" id="KW-1133">Transmembrane helix</keyword>
<accession>A0A1W6MNI5</accession>
<dbReference type="AlphaFoldDB" id="A0A1W6MNI5"/>
<comment type="catalytic activity">
    <reaction evidence="1">
        <text>ATP + protein L-histidine = ADP + protein N-phospho-L-histidine.</text>
        <dbReference type="EC" id="2.7.13.3"/>
    </reaction>
</comment>
<dbReference type="SUPFAM" id="SSF55874">
    <property type="entry name" value="ATPase domain of HSP90 chaperone/DNA topoisomerase II/histidine kinase"/>
    <property type="match status" value="1"/>
</dbReference>
<organism evidence="10 11">
    <name type="scientific">Nonlabens spongiae</name>
    <dbReference type="NCBI Taxonomy" id="331648"/>
    <lineage>
        <taxon>Bacteria</taxon>
        <taxon>Pseudomonadati</taxon>
        <taxon>Bacteroidota</taxon>
        <taxon>Flavobacteriia</taxon>
        <taxon>Flavobacteriales</taxon>
        <taxon>Flavobacteriaceae</taxon>
        <taxon>Nonlabens</taxon>
    </lineage>
</organism>
<dbReference type="RefSeq" id="WP_085767969.1">
    <property type="nucleotide sequence ID" value="NZ_CP019344.1"/>
</dbReference>
<evidence type="ECO:0000313" key="11">
    <source>
        <dbReference type="Proteomes" id="UP000193431"/>
    </source>
</evidence>
<keyword evidence="6 10" id="KW-0067">ATP-binding</keyword>
<dbReference type="InterPro" id="IPR036890">
    <property type="entry name" value="HATPase_C_sf"/>
</dbReference>
<dbReference type="STRING" id="331648.BST97_14880"/>
<dbReference type="Pfam" id="PF02518">
    <property type="entry name" value="HATPase_c"/>
    <property type="match status" value="1"/>
</dbReference>
<keyword evidence="7" id="KW-0902">Two-component regulatory system</keyword>
<dbReference type="GO" id="GO:0030295">
    <property type="term" value="F:protein kinase activator activity"/>
    <property type="evidence" value="ECO:0007669"/>
    <property type="project" value="TreeGrafter"/>
</dbReference>
<evidence type="ECO:0000256" key="8">
    <source>
        <dbReference type="SAM" id="Phobius"/>
    </source>
</evidence>
<keyword evidence="11" id="KW-1185">Reference proteome</keyword>
<dbReference type="EC" id="2.7.13.3" evidence="2"/>
<dbReference type="GO" id="GO:0007234">
    <property type="term" value="P:osmosensory signaling via phosphorelay pathway"/>
    <property type="evidence" value="ECO:0007669"/>
    <property type="project" value="TreeGrafter"/>
</dbReference>
<evidence type="ECO:0000256" key="5">
    <source>
        <dbReference type="ARBA" id="ARBA00022777"/>
    </source>
</evidence>
<dbReference type="Proteomes" id="UP000193431">
    <property type="component" value="Chromosome"/>
</dbReference>
<dbReference type="InterPro" id="IPR005467">
    <property type="entry name" value="His_kinase_dom"/>
</dbReference>
<feature type="transmembrane region" description="Helical" evidence="8">
    <location>
        <begin position="6"/>
        <end position="26"/>
    </location>
</feature>
<dbReference type="GO" id="GO:0005524">
    <property type="term" value="F:ATP binding"/>
    <property type="evidence" value="ECO:0007669"/>
    <property type="project" value="UniProtKB-KW"/>
</dbReference>
<evidence type="ECO:0000256" key="4">
    <source>
        <dbReference type="ARBA" id="ARBA00022741"/>
    </source>
</evidence>
<keyword evidence="3" id="KW-0808">Transferase</keyword>
<dbReference type="SMART" id="SM00387">
    <property type="entry name" value="HATPase_c"/>
    <property type="match status" value="1"/>
</dbReference>
<evidence type="ECO:0000256" key="2">
    <source>
        <dbReference type="ARBA" id="ARBA00012438"/>
    </source>
</evidence>
<dbReference type="EMBL" id="CP019344">
    <property type="protein sequence ID" value="ARN79164.1"/>
    <property type="molecule type" value="Genomic_DNA"/>
</dbReference>
<dbReference type="InterPro" id="IPR004358">
    <property type="entry name" value="Sig_transdc_His_kin-like_C"/>
</dbReference>
<dbReference type="InterPro" id="IPR050351">
    <property type="entry name" value="BphY/WalK/GraS-like"/>
</dbReference>
<keyword evidence="8" id="KW-0812">Transmembrane</keyword>
<feature type="domain" description="Histidine kinase" evidence="9">
    <location>
        <begin position="230"/>
        <end position="448"/>
    </location>
</feature>
<dbReference type="GO" id="GO:0004673">
    <property type="term" value="F:protein histidine kinase activity"/>
    <property type="evidence" value="ECO:0007669"/>
    <property type="project" value="UniProtKB-EC"/>
</dbReference>
<reference evidence="10 11" key="1">
    <citation type="submission" date="2016-11" db="EMBL/GenBank/DDBJ databases">
        <title>Trade-off between light-utilization and light-protection in marine flavobacteria.</title>
        <authorList>
            <person name="Kumagai Y."/>
        </authorList>
    </citation>
    <scope>NUCLEOTIDE SEQUENCE [LARGE SCALE GENOMIC DNA]</scope>
    <source>
        <strain evidence="10 11">JCM 13191</strain>
    </source>
</reference>
<dbReference type="PROSITE" id="PS50109">
    <property type="entry name" value="HIS_KIN"/>
    <property type="match status" value="1"/>
</dbReference>
<keyword evidence="5" id="KW-0418">Kinase</keyword>
<evidence type="ECO:0000256" key="1">
    <source>
        <dbReference type="ARBA" id="ARBA00000085"/>
    </source>
</evidence>
<dbReference type="PANTHER" id="PTHR42878:SF7">
    <property type="entry name" value="SENSOR HISTIDINE KINASE GLRK"/>
    <property type="match status" value="1"/>
</dbReference>
<feature type="transmembrane region" description="Helical" evidence="8">
    <location>
        <begin position="33"/>
        <end position="51"/>
    </location>
</feature>
<sequence length="448" mass="51140">MTFKSYVLPLSLRISVLLGTLMILAFGIVQVKYYLIILGSTCSLIAVYYLYSYVKKRFLEVSDYFESIKYRDFSRWFVESKGPKDMRELHAGFNLINKTIKSINSERQAQLVYLQKILEMVDVGIVAYDLEKGNVLWINDSLLETLNFPHFKNIDFVEDRRPELFEVLFDQRHTGASPVNLPLSQDSQKVLILETIFEVEQSSFRLVVVQNIENTLNKNEDDSWKKLLSVMTHEIMNSIAPITSLAETLELGLRENFENSGGGKLQTEDILSGVSSIKKRSEGLMKFAKTYRSLNNVNQINTSVIYVEEFMDSVQGLMMTTIPEKVEISFNILDRKMQLDIDSYLIEQVLINLIINAVEATEGMVRRVVEIKTFKNMRGRPVIAVIDNGPGISDEIKENIFVPFFSTKKRGSGVGLSLSKQIMTLHKGRIRLFSKESGGTQAELIFNE</sequence>
<keyword evidence="4" id="KW-0547">Nucleotide-binding</keyword>
<evidence type="ECO:0000256" key="7">
    <source>
        <dbReference type="ARBA" id="ARBA00023012"/>
    </source>
</evidence>
<evidence type="ECO:0000259" key="9">
    <source>
        <dbReference type="PROSITE" id="PS50109"/>
    </source>
</evidence>
<dbReference type="InterPro" id="IPR003594">
    <property type="entry name" value="HATPase_dom"/>
</dbReference>
<protein>
    <recommendedName>
        <fullName evidence="2">histidine kinase</fullName>
        <ecNumber evidence="2">2.7.13.3</ecNumber>
    </recommendedName>
</protein>
<proteinExistence type="predicted"/>
<dbReference type="PRINTS" id="PR00344">
    <property type="entry name" value="BCTRLSENSOR"/>
</dbReference>
<keyword evidence="8" id="KW-0472">Membrane</keyword>
<evidence type="ECO:0000256" key="6">
    <source>
        <dbReference type="ARBA" id="ARBA00022840"/>
    </source>
</evidence>
<evidence type="ECO:0000313" key="10">
    <source>
        <dbReference type="EMBL" id="ARN79164.1"/>
    </source>
</evidence>
<dbReference type="PANTHER" id="PTHR42878">
    <property type="entry name" value="TWO-COMPONENT HISTIDINE KINASE"/>
    <property type="match status" value="1"/>
</dbReference>
<dbReference type="GO" id="GO:0000156">
    <property type="term" value="F:phosphorelay response regulator activity"/>
    <property type="evidence" value="ECO:0007669"/>
    <property type="project" value="TreeGrafter"/>
</dbReference>
<dbReference type="Gene3D" id="3.30.565.10">
    <property type="entry name" value="Histidine kinase-like ATPase, C-terminal domain"/>
    <property type="match status" value="1"/>
</dbReference>
<name>A0A1W6MNI5_9FLAO</name>
<evidence type="ECO:0000256" key="3">
    <source>
        <dbReference type="ARBA" id="ARBA00022679"/>
    </source>
</evidence>
<gene>
    <name evidence="10" type="ORF">BST97_14880</name>
</gene>